<dbReference type="OrthoDB" id="1262040at2"/>
<protein>
    <recommendedName>
        <fullName evidence="4">Type VI secretion system (T6SS), amidase effector protein 4</fullName>
    </recommendedName>
</protein>
<dbReference type="RefSeq" id="WP_153419655.1">
    <property type="nucleotide sequence ID" value="NZ_WFLM01000002.1"/>
</dbReference>
<accession>A0A6N6VVT9</accession>
<reference evidence="2 3" key="1">
    <citation type="submission" date="2019-10" db="EMBL/GenBank/DDBJ databases">
        <title>New species of Slilvanegrellaceae.</title>
        <authorList>
            <person name="Pitt A."/>
            <person name="Hahn M.W."/>
        </authorList>
    </citation>
    <scope>NUCLEOTIDE SEQUENCE [LARGE SCALE GENOMIC DNA]</scope>
    <source>
        <strain evidence="2 3">SP-Ram-0.45-NSY-1</strain>
    </source>
</reference>
<proteinExistence type="predicted"/>
<evidence type="ECO:0000256" key="1">
    <source>
        <dbReference type="SAM" id="Coils"/>
    </source>
</evidence>
<comment type="caution">
    <text evidence="2">The sequence shown here is derived from an EMBL/GenBank/DDBJ whole genome shotgun (WGS) entry which is preliminary data.</text>
</comment>
<evidence type="ECO:0008006" key="4">
    <source>
        <dbReference type="Google" id="ProtNLM"/>
    </source>
</evidence>
<organism evidence="2 3">
    <name type="scientific">Silvanigrella paludirubra</name>
    <dbReference type="NCBI Taxonomy" id="2499159"/>
    <lineage>
        <taxon>Bacteria</taxon>
        <taxon>Pseudomonadati</taxon>
        <taxon>Bdellovibrionota</taxon>
        <taxon>Oligoflexia</taxon>
        <taxon>Silvanigrellales</taxon>
        <taxon>Silvanigrellaceae</taxon>
        <taxon>Silvanigrella</taxon>
    </lineage>
</organism>
<keyword evidence="1" id="KW-0175">Coiled coil</keyword>
<name>A0A6N6VVT9_9BACT</name>
<evidence type="ECO:0000313" key="3">
    <source>
        <dbReference type="Proteomes" id="UP000437748"/>
    </source>
</evidence>
<dbReference type="InterPro" id="IPR025562">
    <property type="entry name" value="Tae4"/>
</dbReference>
<dbReference type="EMBL" id="WFLM01000002">
    <property type="protein sequence ID" value="KAB8039974.1"/>
    <property type="molecule type" value="Genomic_DNA"/>
</dbReference>
<dbReference type="Gene3D" id="3.90.1720.80">
    <property type="match status" value="1"/>
</dbReference>
<keyword evidence="3" id="KW-1185">Reference proteome</keyword>
<feature type="coiled-coil region" evidence="1">
    <location>
        <begin position="118"/>
        <end position="145"/>
    </location>
</feature>
<sequence>MPKNNNKPIKTKTNSKKNTNVTVKIFIPKFEDLWNNHPNINGIKKACDEKNSKGLYLYDNQCAINMHYCFKKSEVNMASFKGMKCKHGFARGAEEMANWLRYLKPFGNIITCQDFKTQETIDKENEKIKNENEKIKIKNENEKNKKKMKPLLAEIKEKSKNFKDEIDGKTGIIFIKDFWMRSNESDQNRSGDHIDLWNKDKLTASSMIMHEFLGFIPFTGVTRYSKNKEVWFWEMN</sequence>
<dbReference type="Proteomes" id="UP000437748">
    <property type="component" value="Unassembled WGS sequence"/>
</dbReference>
<evidence type="ECO:0000313" key="2">
    <source>
        <dbReference type="EMBL" id="KAB8039974.1"/>
    </source>
</evidence>
<dbReference type="Pfam" id="PF14113">
    <property type="entry name" value="Tae4"/>
    <property type="match status" value="1"/>
</dbReference>
<gene>
    <name evidence="2" type="ORF">GCL60_06845</name>
</gene>
<dbReference type="AlphaFoldDB" id="A0A6N6VVT9"/>